<dbReference type="AlphaFoldDB" id="A0A6F9EGF6"/>
<reference evidence="1 2" key="1">
    <citation type="submission" date="2020-04" db="EMBL/GenBank/DDBJ databases">
        <authorList>
            <person name="Hogendoorn C."/>
        </authorList>
    </citation>
    <scope>NUCLEOTIDE SEQUENCE [LARGE SCALE GENOMIC DNA]</scope>
    <source>
        <strain evidence="1">COOX1</strain>
    </source>
</reference>
<gene>
    <name evidence="1" type="ORF">COOX1_2975</name>
</gene>
<organism evidence="1 2">
    <name type="scientific">Kyrpidia spormannii</name>
    <dbReference type="NCBI Taxonomy" id="2055160"/>
    <lineage>
        <taxon>Bacteria</taxon>
        <taxon>Bacillati</taxon>
        <taxon>Bacillota</taxon>
        <taxon>Bacilli</taxon>
        <taxon>Bacillales</taxon>
        <taxon>Alicyclobacillaceae</taxon>
        <taxon>Kyrpidia</taxon>
    </lineage>
</organism>
<evidence type="ECO:0000313" key="2">
    <source>
        <dbReference type="Proteomes" id="UP000502196"/>
    </source>
</evidence>
<name>A0A6F9EGF6_9BACL</name>
<sequence length="87" mass="9540">METRHGGQRACEAGRVRSVPMSNGNWSDTHRAIRFASVRSVPMRNGNPADSMFSFYIPLVRSVPMRNGNATARLLGSLSKSVFVACL</sequence>
<evidence type="ECO:0000313" key="1">
    <source>
        <dbReference type="EMBL" id="CAB3395564.1"/>
    </source>
</evidence>
<dbReference type="Proteomes" id="UP000502196">
    <property type="component" value="Chromosome"/>
</dbReference>
<dbReference type="EMBL" id="LR792683">
    <property type="protein sequence ID" value="CAB3395564.1"/>
    <property type="molecule type" value="Genomic_DNA"/>
</dbReference>
<proteinExistence type="predicted"/>
<accession>A0A6F9EGF6</accession>
<protein>
    <submittedName>
        <fullName evidence="1">Uncharacterized protein</fullName>
    </submittedName>
</protein>